<evidence type="ECO:0000313" key="4">
    <source>
        <dbReference type="Proteomes" id="UP001174691"/>
    </source>
</evidence>
<gene>
    <name evidence="3" type="ORF">NKR19_g827</name>
</gene>
<proteinExistence type="predicted"/>
<dbReference type="InterPro" id="IPR010640">
    <property type="entry name" value="Low_temperature_requirement_A"/>
</dbReference>
<feature type="transmembrane region" description="Helical" evidence="2">
    <location>
        <begin position="339"/>
        <end position="361"/>
    </location>
</feature>
<dbReference type="Proteomes" id="UP001174691">
    <property type="component" value="Unassembled WGS sequence"/>
</dbReference>
<protein>
    <submittedName>
        <fullName evidence="3">Low temperature requirement A protein(LtrA)</fullName>
    </submittedName>
</protein>
<reference evidence="3" key="1">
    <citation type="submission" date="2022-07" db="EMBL/GenBank/DDBJ databases">
        <title>Fungi with potential for degradation of polypropylene.</title>
        <authorList>
            <person name="Gostincar C."/>
        </authorList>
    </citation>
    <scope>NUCLEOTIDE SEQUENCE</scope>
    <source>
        <strain evidence="3">EXF-13287</strain>
    </source>
</reference>
<name>A0AA38W0L5_9PEZI</name>
<feature type="region of interest" description="Disordered" evidence="1">
    <location>
        <begin position="1"/>
        <end position="58"/>
    </location>
</feature>
<feature type="transmembrane region" description="Helical" evidence="2">
    <location>
        <begin position="367"/>
        <end position="391"/>
    </location>
</feature>
<evidence type="ECO:0000256" key="2">
    <source>
        <dbReference type="SAM" id="Phobius"/>
    </source>
</evidence>
<feature type="transmembrane region" description="Helical" evidence="2">
    <location>
        <begin position="488"/>
        <end position="507"/>
    </location>
</feature>
<comment type="caution">
    <text evidence="3">The sequence shown here is derived from an EMBL/GenBank/DDBJ whole genome shotgun (WGS) entry which is preliminary data.</text>
</comment>
<feature type="region of interest" description="Disordered" evidence="1">
    <location>
        <begin position="147"/>
        <end position="187"/>
    </location>
</feature>
<dbReference type="AlphaFoldDB" id="A0AA38W0L5"/>
<feature type="compositionally biased region" description="Low complexity" evidence="1">
    <location>
        <begin position="172"/>
        <end position="182"/>
    </location>
</feature>
<keyword evidence="2" id="KW-0472">Membrane</keyword>
<feature type="transmembrane region" description="Helical" evidence="2">
    <location>
        <begin position="423"/>
        <end position="442"/>
    </location>
</feature>
<feature type="transmembrane region" description="Helical" evidence="2">
    <location>
        <begin position="448"/>
        <end position="467"/>
    </location>
</feature>
<accession>A0AA38W0L5</accession>
<feature type="transmembrane region" description="Helical" evidence="2">
    <location>
        <begin position="312"/>
        <end position="332"/>
    </location>
</feature>
<organism evidence="3 4">
    <name type="scientific">Coniochaeta hoffmannii</name>
    <dbReference type="NCBI Taxonomy" id="91930"/>
    <lineage>
        <taxon>Eukaryota</taxon>
        <taxon>Fungi</taxon>
        <taxon>Dikarya</taxon>
        <taxon>Ascomycota</taxon>
        <taxon>Pezizomycotina</taxon>
        <taxon>Sordariomycetes</taxon>
        <taxon>Sordariomycetidae</taxon>
        <taxon>Coniochaetales</taxon>
        <taxon>Coniochaetaceae</taxon>
        <taxon>Coniochaeta</taxon>
    </lineage>
</organism>
<evidence type="ECO:0000313" key="3">
    <source>
        <dbReference type="EMBL" id="KAJ9165034.1"/>
    </source>
</evidence>
<sequence length="673" mass="75308">MSSSATTTANPSRPRPGRQRRRRPTEFTLPDGTKVLVALPSDDADKLRRKHSRGDPARQTQIEVVVHGSEQHTSLLVQAREHAERRAREMRERLGGELLEEWDGLQAELEEMRRMMERAVGAGGTGGRLNANFEKFGFDAQLRTFGDELDAREEKERDRGGMVGSDEETEVGEGTSSSGGTDWSERRGGTTVKLFRRPVIKQYFHRGLLWRSSEQTKVMSFELFFDLLYVGIIAINGDNAAEEADGNSLLRFVVTFGCSWKIWNDVQQFVSWFDSDDVAHRVEIVFLIACLLGLTTNTLQTFNEHYDTYSQLVGFFLAARLFQALHAAYIGFMLPLVRAMMISQILLVLVAAALWIASIHVEMPSRLGLTFTALAIELFGSAIHVGLFRYARTHASPFANRIEKFFDFYPAINIEHKVERTNAFISLVFGYSVVGVLFQNAGYGLNAFLGKAVLGLVQAFVFNWLYFEVDGANIHVHAIRRHVNAAFLWQNAHLTFIMGYILASAALSKLVVAADCRDSPAETLTEVYQHRSEEHVPIGLRFYYCTGLAVALLSMGLISFAHEHKLPITCRLPKWVRLGNRLAVCVILFTLPAAQEVNSLNLIGITVSLSVWVLLVELWGKSCPDEAFFGEAKQCCYAARCSKRDLEDAMKSNGEVDVIELGKNEKTGGMDVS</sequence>
<dbReference type="EMBL" id="JANBVN010000007">
    <property type="protein sequence ID" value="KAJ9165034.1"/>
    <property type="molecule type" value="Genomic_DNA"/>
</dbReference>
<feature type="transmembrane region" description="Helical" evidence="2">
    <location>
        <begin position="541"/>
        <end position="563"/>
    </location>
</feature>
<dbReference type="Pfam" id="PF06772">
    <property type="entry name" value="LtrA"/>
    <property type="match status" value="1"/>
</dbReference>
<keyword evidence="2" id="KW-0812">Transmembrane</keyword>
<evidence type="ECO:0000256" key="1">
    <source>
        <dbReference type="SAM" id="MobiDB-lite"/>
    </source>
</evidence>
<dbReference type="PANTHER" id="PTHR36840:SF1">
    <property type="entry name" value="BLL5714 PROTEIN"/>
    <property type="match status" value="1"/>
</dbReference>
<dbReference type="PANTHER" id="PTHR36840">
    <property type="entry name" value="BLL5714 PROTEIN"/>
    <property type="match status" value="1"/>
</dbReference>
<keyword evidence="4" id="KW-1185">Reference proteome</keyword>
<keyword evidence="2" id="KW-1133">Transmembrane helix</keyword>
<feature type="compositionally biased region" description="Polar residues" evidence="1">
    <location>
        <begin position="1"/>
        <end position="10"/>
    </location>
</feature>